<dbReference type="EC" id="7.6.2.1" evidence="17"/>
<feature type="transmembrane region" description="Helical" evidence="17">
    <location>
        <begin position="1086"/>
        <end position="1107"/>
    </location>
</feature>
<feature type="domain" description="P-type ATPase C-terminal" evidence="20">
    <location>
        <begin position="1023"/>
        <end position="1274"/>
    </location>
</feature>
<feature type="region of interest" description="Disordered" evidence="18">
    <location>
        <begin position="1328"/>
        <end position="1354"/>
    </location>
</feature>
<evidence type="ECO:0000256" key="15">
    <source>
        <dbReference type="PIRSR" id="PIRSR606539-2"/>
    </source>
</evidence>
<evidence type="ECO:0000256" key="3">
    <source>
        <dbReference type="ARBA" id="ARBA00022553"/>
    </source>
</evidence>
<evidence type="ECO:0000313" key="22">
    <source>
        <dbReference type="Proteomes" id="UP000297245"/>
    </source>
</evidence>
<dbReference type="GO" id="GO:0005524">
    <property type="term" value="F:ATP binding"/>
    <property type="evidence" value="ECO:0007669"/>
    <property type="project" value="UniProtKB-UniRule"/>
</dbReference>
<feature type="transmembrane region" description="Helical" evidence="17">
    <location>
        <begin position="404"/>
        <end position="426"/>
    </location>
</feature>
<feature type="binding site" evidence="16">
    <location>
        <position position="997"/>
    </location>
    <ligand>
        <name>Mg(2+)</name>
        <dbReference type="ChEBI" id="CHEBI:18420"/>
    </ligand>
</feature>
<feature type="binding site" evidence="15">
    <location>
        <position position="748"/>
    </location>
    <ligand>
        <name>ATP</name>
        <dbReference type="ChEBI" id="CHEBI:30616"/>
    </ligand>
</feature>
<dbReference type="InterPro" id="IPR023298">
    <property type="entry name" value="ATPase_P-typ_TM_dom_sf"/>
</dbReference>
<feature type="transmembrane region" description="Helical" evidence="17">
    <location>
        <begin position="1203"/>
        <end position="1225"/>
    </location>
</feature>
<dbReference type="FunFam" id="3.40.1110.10:FF:000087">
    <property type="entry name" value="Phospholipid-transporting ATPase"/>
    <property type="match status" value="1"/>
</dbReference>
<evidence type="ECO:0000259" key="20">
    <source>
        <dbReference type="Pfam" id="PF16212"/>
    </source>
</evidence>
<dbReference type="InterPro" id="IPR001757">
    <property type="entry name" value="P_typ_ATPase"/>
</dbReference>
<dbReference type="InterPro" id="IPR023214">
    <property type="entry name" value="HAD_sf"/>
</dbReference>
<feature type="transmembrane region" description="Helical" evidence="17">
    <location>
        <begin position="110"/>
        <end position="129"/>
    </location>
</feature>
<dbReference type="GO" id="GO:0045332">
    <property type="term" value="P:phospholipid translocation"/>
    <property type="evidence" value="ECO:0007669"/>
    <property type="project" value="TreeGrafter"/>
</dbReference>
<dbReference type="SUPFAM" id="SSF56784">
    <property type="entry name" value="HAD-like"/>
    <property type="match status" value="1"/>
</dbReference>
<dbReference type="SUPFAM" id="SSF81653">
    <property type="entry name" value="Calcium ATPase, transduction domain A"/>
    <property type="match status" value="1"/>
</dbReference>
<evidence type="ECO:0000256" key="2">
    <source>
        <dbReference type="ARBA" id="ARBA00008109"/>
    </source>
</evidence>
<evidence type="ECO:0000256" key="4">
    <source>
        <dbReference type="ARBA" id="ARBA00022692"/>
    </source>
</evidence>
<evidence type="ECO:0000256" key="9">
    <source>
        <dbReference type="ARBA" id="ARBA00022967"/>
    </source>
</evidence>
<dbReference type="PANTHER" id="PTHR24092:SF153">
    <property type="entry name" value="PHOSPHOLIPID-TRANSPORTING ATPASE"/>
    <property type="match status" value="1"/>
</dbReference>
<dbReference type="NCBIfam" id="TIGR01494">
    <property type="entry name" value="ATPase_P-type"/>
    <property type="match status" value="1"/>
</dbReference>
<dbReference type="GO" id="GO:0000287">
    <property type="term" value="F:magnesium ion binding"/>
    <property type="evidence" value="ECO:0007669"/>
    <property type="project" value="UniProtKB-UniRule"/>
</dbReference>
<keyword evidence="3" id="KW-0597">Phosphoprotein</keyword>
<comment type="subcellular location">
    <subcellularLocation>
        <location evidence="1 17">Membrane</location>
        <topology evidence="1 17">Multi-pass membrane protein</topology>
    </subcellularLocation>
</comment>
<feature type="transmembrane region" description="Helical" evidence="17">
    <location>
        <begin position="446"/>
        <end position="469"/>
    </location>
</feature>
<dbReference type="OrthoDB" id="377733at2759"/>
<feature type="transmembrane region" description="Helical" evidence="17">
    <location>
        <begin position="1245"/>
        <end position="1264"/>
    </location>
</feature>
<dbReference type="InterPro" id="IPR023299">
    <property type="entry name" value="ATPase_P-typ_cyto_dom_N"/>
</dbReference>
<comment type="catalytic activity">
    <reaction evidence="13">
        <text>a 1,2-diacyl-sn-glycero-3-phosphoethanolamine(out) + ATP + H2O = a 1,2-diacyl-sn-glycero-3-phosphoethanolamine(in) + ADP + phosphate + H(+)</text>
        <dbReference type="Rhea" id="RHEA:66132"/>
        <dbReference type="ChEBI" id="CHEBI:15377"/>
        <dbReference type="ChEBI" id="CHEBI:15378"/>
        <dbReference type="ChEBI" id="CHEBI:30616"/>
        <dbReference type="ChEBI" id="CHEBI:43474"/>
        <dbReference type="ChEBI" id="CHEBI:64612"/>
        <dbReference type="ChEBI" id="CHEBI:456216"/>
    </reaction>
    <physiologicalReaction direction="left-to-right" evidence="13">
        <dbReference type="Rhea" id="RHEA:66133"/>
    </physiologicalReaction>
</comment>
<feature type="binding site" evidence="15">
    <location>
        <position position="640"/>
    </location>
    <ligand>
        <name>ATP</name>
        <dbReference type="ChEBI" id="CHEBI:30616"/>
    </ligand>
</feature>
<feature type="transmembrane region" description="Helical" evidence="17">
    <location>
        <begin position="1055"/>
        <end position="1074"/>
    </location>
</feature>
<feature type="transmembrane region" description="Helical" evidence="17">
    <location>
        <begin position="1172"/>
        <end position="1191"/>
    </location>
</feature>
<accession>A0A4S8KQX7</accession>
<feature type="binding site" evidence="15">
    <location>
        <position position="517"/>
    </location>
    <ligand>
        <name>ATP</name>
        <dbReference type="ChEBI" id="CHEBI:30616"/>
    </ligand>
</feature>
<dbReference type="NCBIfam" id="TIGR01652">
    <property type="entry name" value="ATPase-Plipid"/>
    <property type="match status" value="1"/>
</dbReference>
<dbReference type="FunFam" id="3.40.50.1000:FF:000001">
    <property type="entry name" value="Phospholipid-transporting ATPase IC"/>
    <property type="match status" value="1"/>
</dbReference>
<protein>
    <recommendedName>
        <fullName evidence="17">Phospholipid-transporting ATPase</fullName>
        <ecNumber evidence="17">7.6.2.1</ecNumber>
    </recommendedName>
</protein>
<feature type="transmembrane region" description="Helical" evidence="17">
    <location>
        <begin position="1137"/>
        <end position="1160"/>
    </location>
</feature>
<evidence type="ECO:0000256" key="1">
    <source>
        <dbReference type="ARBA" id="ARBA00004141"/>
    </source>
</evidence>
<sequence length="1420" mass="158215">MTSKESNRFAVWHKRLAALNVDTLFGKKQAVGPRRTVFVNQDLPENYFDSKGRVKKEHVYSTNQVVTSKYTIITFLPRNLLEQFRRVANFFFLTIAVLQFFNIFSTVSPGVAILPLLLVLAATAFKDGSEDVKRHRSDREVNYTMTRVLDGGDFINLNGMKPKSKTFARGLVPKRFKASNVIKGGDSAAPQTDIETAETRSKSKSPELSLSGFPLEFELDDDNGGEFPPSDRHGHESNGKPTQPHWKRIIWEDVRVGDIVKIMDNEPFPADILICATSEEDNVAFVETKNLDGETNLKSRTAVAALTHLRTAGECAKRENAFSVDLDRPDNNMFKLNATSGNLKNSDRVSADIGNILLRGTVLRNTGWVVGVVLFTGEDTKILLNSGATPSKRSKVERQMNIQVMLNLLLLAGMAITCGVISFVNADRDTPRGALWLYGANPSSEGVITFFFALITFQSIVPISLYISIEVVRTCQALFIYFDSEIFDEKSGRPTLANSWTLSDDLGQIEYIFSDKTGTLTQNKMIFRQCSIGGKVFTSVPETDSPETQLGLDDNATSPVTTNADDSALPASRKTPIFHSPELSSDLKVISSSSSLSPDAALHAQVLTKFFLVLALCHTVLTSTNSETGELEYKAQSPDEEALVRAAADVGYVFRGREREFLSVETPSRHLGKSEKYELLNVLEFTSARRRMSVVVRKLGRDNEEDGIFLFMKGADNVVFERLEKGVDGPLKEQTEKDLSEFASSGLRTLTLAYKVLSKEEYEEWNERYHEATVAIEDREEKIDRVSDELEQGLRLLGATAIEDSLQDGVPETIADLKRAGIKIWVATGDKLETAIAIGHSTNLINRDSNIVIIRGGSENSRPVQDQIVAAIQEFFPDCGLDNKHTSTRPSLHRRSVSSVPASSHNVNSSLQLRRTETGIASIVGSDNGDRPGGFVLVIEGNALGNALNEEKTKDLLLKLAMLCEGVICCRVSPLQKALVLKMVKNGLGVMTLAIGDGANDVSMIQAADVGVGISGEEGLQAANSSDYAIAQFRFLKRLILVHGHWSYARNGNMILNFFYKNVVIVGTLWWFQIYDGWSSVYAIDYIYILLWNAVWTLFPVVAIGLFDRIVDDHVLMDLPELYRYGREGRWFGLKRFLVYMTEGMYQSAVIFFIVFYTYAPTPTSREDGYNHYIYEFTTIMLFACVISTNLSNGLDVNFWSVWVFFAILYGSILIWIFTAIYNAFSPTTLSTRVYGNNYLLFRSAYFWLCLLLVVILAILPRYLSKAWKFGFAPGDIDIMRWQVKIDPHNKNYAQYAFLENEGLQHRVQEKSSGHELPEAISHNASRVAPMSEPSLGRHPNQSAVSVRSASQMDMANGTRSTNLGFSFSTEDSGHAIQRIQSTLSERRLKGTQRSGLGQRKRKMSESAGAAKLLSVFKKS</sequence>
<dbReference type="Gene3D" id="3.40.1110.10">
    <property type="entry name" value="Calcium-transporting ATPase, cytoplasmic domain N"/>
    <property type="match status" value="1"/>
</dbReference>
<dbReference type="InterPro" id="IPR006539">
    <property type="entry name" value="P-type_ATPase_IV"/>
</dbReference>
<evidence type="ECO:0000256" key="13">
    <source>
        <dbReference type="ARBA" id="ARBA00049128"/>
    </source>
</evidence>
<dbReference type="InterPro" id="IPR032630">
    <property type="entry name" value="P_typ_ATPase_c"/>
</dbReference>
<comment type="cofactor">
    <cofactor evidence="16">
        <name>Mg(2+)</name>
        <dbReference type="ChEBI" id="CHEBI:18420"/>
    </cofactor>
</comment>
<dbReference type="PANTHER" id="PTHR24092">
    <property type="entry name" value="PROBABLE PHOSPHOLIPID-TRANSPORTING ATPASE"/>
    <property type="match status" value="1"/>
</dbReference>
<dbReference type="Proteomes" id="UP000297245">
    <property type="component" value="Unassembled WGS sequence"/>
</dbReference>
<feature type="binding site" evidence="15">
    <location>
        <position position="685"/>
    </location>
    <ligand>
        <name>ATP</name>
        <dbReference type="ChEBI" id="CHEBI:30616"/>
    </ligand>
</feature>
<dbReference type="GO" id="GO:0005886">
    <property type="term" value="C:plasma membrane"/>
    <property type="evidence" value="ECO:0007669"/>
    <property type="project" value="TreeGrafter"/>
</dbReference>
<comment type="similarity">
    <text evidence="2 17">Belongs to the cation transport ATPase (P-type) (TC 3.A.3) family. Type IV subfamily.</text>
</comment>
<dbReference type="SUPFAM" id="SSF81665">
    <property type="entry name" value="Calcium ATPase, transmembrane domain M"/>
    <property type="match status" value="1"/>
</dbReference>
<feature type="binding site" evidence="15">
    <location>
        <position position="713"/>
    </location>
    <ligand>
        <name>ATP</name>
        <dbReference type="ChEBI" id="CHEBI:30616"/>
    </ligand>
</feature>
<dbReference type="InterPro" id="IPR008250">
    <property type="entry name" value="ATPase_P-typ_transduc_dom_A_sf"/>
</dbReference>
<comment type="catalytic activity">
    <reaction evidence="12 17">
        <text>ATP + H2O + phospholipidSide 1 = ADP + phosphate + phospholipidSide 2.</text>
        <dbReference type="EC" id="7.6.2.1"/>
    </reaction>
</comment>
<dbReference type="InterPro" id="IPR036412">
    <property type="entry name" value="HAD-like_sf"/>
</dbReference>
<feature type="binding site" evidence="15">
    <location>
        <position position="1001"/>
    </location>
    <ligand>
        <name>ATP</name>
        <dbReference type="ChEBI" id="CHEBI:30616"/>
    </ligand>
</feature>
<keyword evidence="5 16" id="KW-0479">Metal-binding</keyword>
<proteinExistence type="inferred from homology"/>
<name>A0A4S8KQX7_DENBC</name>
<dbReference type="Pfam" id="PF16209">
    <property type="entry name" value="PhoLip_ATPase_N"/>
    <property type="match status" value="1"/>
</dbReference>
<evidence type="ECO:0000256" key="5">
    <source>
        <dbReference type="ARBA" id="ARBA00022723"/>
    </source>
</evidence>
<dbReference type="PRINTS" id="PR00119">
    <property type="entry name" value="CATATPASE"/>
</dbReference>
<feature type="binding site" evidence="15">
    <location>
        <position position="828"/>
    </location>
    <ligand>
        <name>ATP</name>
        <dbReference type="ChEBI" id="CHEBI:30616"/>
    </ligand>
</feature>
<evidence type="ECO:0000256" key="17">
    <source>
        <dbReference type="RuleBase" id="RU362033"/>
    </source>
</evidence>
<evidence type="ECO:0000313" key="21">
    <source>
        <dbReference type="EMBL" id="THU78043.1"/>
    </source>
</evidence>
<dbReference type="SFLD" id="SFLDG00002">
    <property type="entry name" value="C1.7:_P-type_atpase_like"/>
    <property type="match status" value="1"/>
</dbReference>
<evidence type="ECO:0000256" key="18">
    <source>
        <dbReference type="SAM" id="MobiDB-lite"/>
    </source>
</evidence>
<reference evidence="21 22" key="1">
    <citation type="journal article" date="2019" name="Nat. Ecol. Evol.">
        <title>Megaphylogeny resolves global patterns of mushroom evolution.</title>
        <authorList>
            <person name="Varga T."/>
            <person name="Krizsan K."/>
            <person name="Foldi C."/>
            <person name="Dima B."/>
            <person name="Sanchez-Garcia M."/>
            <person name="Sanchez-Ramirez S."/>
            <person name="Szollosi G.J."/>
            <person name="Szarkandi J.G."/>
            <person name="Papp V."/>
            <person name="Albert L."/>
            <person name="Andreopoulos W."/>
            <person name="Angelini C."/>
            <person name="Antonin V."/>
            <person name="Barry K.W."/>
            <person name="Bougher N.L."/>
            <person name="Buchanan P."/>
            <person name="Buyck B."/>
            <person name="Bense V."/>
            <person name="Catcheside P."/>
            <person name="Chovatia M."/>
            <person name="Cooper J."/>
            <person name="Damon W."/>
            <person name="Desjardin D."/>
            <person name="Finy P."/>
            <person name="Geml J."/>
            <person name="Haridas S."/>
            <person name="Hughes K."/>
            <person name="Justo A."/>
            <person name="Karasinski D."/>
            <person name="Kautmanova I."/>
            <person name="Kiss B."/>
            <person name="Kocsube S."/>
            <person name="Kotiranta H."/>
            <person name="LaButti K.M."/>
            <person name="Lechner B.E."/>
            <person name="Liimatainen K."/>
            <person name="Lipzen A."/>
            <person name="Lukacs Z."/>
            <person name="Mihaltcheva S."/>
            <person name="Morgado L.N."/>
            <person name="Niskanen T."/>
            <person name="Noordeloos M.E."/>
            <person name="Ohm R.A."/>
            <person name="Ortiz-Santana B."/>
            <person name="Ovrebo C."/>
            <person name="Racz N."/>
            <person name="Riley R."/>
            <person name="Savchenko A."/>
            <person name="Shiryaev A."/>
            <person name="Soop K."/>
            <person name="Spirin V."/>
            <person name="Szebenyi C."/>
            <person name="Tomsovsky M."/>
            <person name="Tulloss R.E."/>
            <person name="Uehling J."/>
            <person name="Grigoriev I.V."/>
            <person name="Vagvolgyi C."/>
            <person name="Papp T."/>
            <person name="Martin F.M."/>
            <person name="Miettinen O."/>
            <person name="Hibbett D.S."/>
            <person name="Nagy L.G."/>
        </authorList>
    </citation>
    <scope>NUCLEOTIDE SEQUENCE [LARGE SCALE GENOMIC DNA]</scope>
    <source>
        <strain evidence="21 22">CBS 962.96</strain>
    </source>
</reference>
<feature type="compositionally biased region" description="Basic and acidic residues" evidence="18">
    <location>
        <begin position="229"/>
        <end position="238"/>
    </location>
</feature>
<dbReference type="GO" id="GO:0140326">
    <property type="term" value="F:ATPase-coupled intramembrane lipid transporter activity"/>
    <property type="evidence" value="ECO:0007669"/>
    <property type="project" value="UniProtKB-EC"/>
</dbReference>
<feature type="binding site" evidence="15">
    <location>
        <position position="977"/>
    </location>
    <ligand>
        <name>ATP</name>
        <dbReference type="ChEBI" id="CHEBI:30616"/>
    </ligand>
</feature>
<evidence type="ECO:0000256" key="10">
    <source>
        <dbReference type="ARBA" id="ARBA00022989"/>
    </source>
</evidence>
<feature type="transmembrane region" description="Helical" evidence="17">
    <location>
        <begin position="87"/>
        <end position="104"/>
    </location>
</feature>
<evidence type="ECO:0000256" key="14">
    <source>
        <dbReference type="PIRSR" id="PIRSR606539-1"/>
    </source>
</evidence>
<gene>
    <name evidence="21" type="ORF">K435DRAFT_769750</name>
</gene>
<organism evidence="21 22">
    <name type="scientific">Dendrothele bispora (strain CBS 962.96)</name>
    <dbReference type="NCBI Taxonomy" id="1314807"/>
    <lineage>
        <taxon>Eukaryota</taxon>
        <taxon>Fungi</taxon>
        <taxon>Dikarya</taxon>
        <taxon>Basidiomycota</taxon>
        <taxon>Agaricomycotina</taxon>
        <taxon>Agaricomycetes</taxon>
        <taxon>Agaricomycetidae</taxon>
        <taxon>Agaricales</taxon>
        <taxon>Agaricales incertae sedis</taxon>
        <taxon>Dendrothele</taxon>
    </lineage>
</organism>
<feature type="binding site" evidence="15">
    <location>
        <position position="829"/>
    </location>
    <ligand>
        <name>ATP</name>
        <dbReference type="ChEBI" id="CHEBI:30616"/>
    </ligand>
</feature>
<dbReference type="SFLD" id="SFLDS00003">
    <property type="entry name" value="Haloacid_Dehalogenase"/>
    <property type="match status" value="1"/>
</dbReference>
<feature type="domain" description="P-type ATPase N-terminal" evidence="19">
    <location>
        <begin position="55"/>
        <end position="112"/>
    </location>
</feature>
<dbReference type="SUPFAM" id="SSF81660">
    <property type="entry name" value="Metal cation-transporting ATPase, ATP-binding domain N"/>
    <property type="match status" value="1"/>
</dbReference>
<keyword evidence="8 16" id="KW-0460">Magnesium</keyword>
<keyword evidence="9 17" id="KW-1278">Translocase</keyword>
<dbReference type="Pfam" id="PF13246">
    <property type="entry name" value="Cation_ATPase"/>
    <property type="match status" value="1"/>
</dbReference>
<evidence type="ECO:0000256" key="8">
    <source>
        <dbReference type="ARBA" id="ARBA00022842"/>
    </source>
</evidence>
<evidence type="ECO:0000256" key="12">
    <source>
        <dbReference type="ARBA" id="ARBA00034036"/>
    </source>
</evidence>
<dbReference type="Gene3D" id="3.40.50.1000">
    <property type="entry name" value="HAD superfamily/HAD-like"/>
    <property type="match status" value="1"/>
</dbReference>
<dbReference type="Gene3D" id="2.70.150.10">
    <property type="entry name" value="Calcium-transporting ATPase, cytoplasmic transduction domain A"/>
    <property type="match status" value="1"/>
</dbReference>
<feature type="region of interest" description="Disordered" evidence="18">
    <location>
        <begin position="541"/>
        <end position="574"/>
    </location>
</feature>
<evidence type="ECO:0000259" key="19">
    <source>
        <dbReference type="Pfam" id="PF16209"/>
    </source>
</evidence>
<feature type="binding site" evidence="15">
    <location>
        <position position="1000"/>
    </location>
    <ligand>
        <name>ATP</name>
        <dbReference type="ChEBI" id="CHEBI:30616"/>
    </ligand>
</feature>
<dbReference type="EMBL" id="ML180274">
    <property type="protein sequence ID" value="THU78043.1"/>
    <property type="molecule type" value="Genomic_DNA"/>
</dbReference>
<feature type="binding site" evidence="15">
    <location>
        <position position="515"/>
    </location>
    <ligand>
        <name>ATP</name>
        <dbReference type="ChEBI" id="CHEBI:30616"/>
    </ligand>
</feature>
<feature type="binding site" evidence="15">
    <location>
        <position position="971"/>
    </location>
    <ligand>
        <name>ATP</name>
        <dbReference type="ChEBI" id="CHEBI:30616"/>
    </ligand>
</feature>
<keyword evidence="22" id="KW-1185">Reference proteome</keyword>
<dbReference type="InterPro" id="IPR018303">
    <property type="entry name" value="ATPase_P-typ_P_site"/>
</dbReference>
<dbReference type="InterPro" id="IPR032631">
    <property type="entry name" value="P-type_ATPase_N"/>
</dbReference>
<feature type="region of interest" description="Disordered" evidence="18">
    <location>
        <begin position="182"/>
        <end position="244"/>
    </location>
</feature>
<feature type="binding site" evidence="15">
    <location>
        <position position="830"/>
    </location>
    <ligand>
        <name>ATP</name>
        <dbReference type="ChEBI" id="CHEBI:30616"/>
    </ligand>
</feature>
<feature type="region of interest" description="Disordered" evidence="18">
    <location>
        <begin position="1387"/>
        <end position="1420"/>
    </location>
</feature>
<feature type="binding site" evidence="15">
    <location>
        <position position="516"/>
    </location>
    <ligand>
        <name>ATP</name>
        <dbReference type="ChEBI" id="CHEBI:30616"/>
    </ligand>
</feature>
<feature type="binding site" evidence="16">
    <location>
        <position position="517"/>
    </location>
    <ligand>
        <name>Mg(2+)</name>
        <dbReference type="ChEBI" id="CHEBI:18420"/>
    </ligand>
</feature>
<keyword evidence="6 15" id="KW-0547">Nucleotide-binding</keyword>
<dbReference type="GO" id="GO:0016887">
    <property type="term" value="F:ATP hydrolysis activity"/>
    <property type="evidence" value="ECO:0007669"/>
    <property type="project" value="InterPro"/>
</dbReference>
<keyword evidence="10 17" id="KW-1133">Transmembrane helix</keyword>
<evidence type="ECO:0000256" key="7">
    <source>
        <dbReference type="ARBA" id="ARBA00022840"/>
    </source>
</evidence>
<feature type="compositionally biased region" description="Polar residues" evidence="18">
    <location>
        <begin position="1340"/>
        <end position="1354"/>
    </location>
</feature>
<dbReference type="InterPro" id="IPR044492">
    <property type="entry name" value="P_typ_ATPase_HD_dom"/>
</dbReference>
<dbReference type="Pfam" id="PF16212">
    <property type="entry name" value="PhoLip_ATPase_C"/>
    <property type="match status" value="1"/>
</dbReference>
<dbReference type="PROSITE" id="PS00154">
    <property type="entry name" value="ATPASE_E1_E2"/>
    <property type="match status" value="1"/>
</dbReference>
<evidence type="ECO:0000256" key="16">
    <source>
        <dbReference type="PIRSR" id="PIRSR606539-3"/>
    </source>
</evidence>
<feature type="binding site" evidence="16">
    <location>
        <position position="515"/>
    </location>
    <ligand>
        <name>Mg(2+)</name>
        <dbReference type="ChEBI" id="CHEBI:18420"/>
    </ligand>
</feature>
<keyword evidence="7 15" id="KW-0067">ATP-binding</keyword>
<dbReference type="SFLD" id="SFLDF00027">
    <property type="entry name" value="p-type_atpase"/>
    <property type="match status" value="1"/>
</dbReference>
<feature type="compositionally biased region" description="Polar residues" evidence="18">
    <location>
        <begin position="555"/>
        <end position="565"/>
    </location>
</feature>
<keyword evidence="11 17" id="KW-0472">Membrane</keyword>
<feature type="active site" description="4-aspartylphosphate intermediate" evidence="14">
    <location>
        <position position="515"/>
    </location>
</feature>
<evidence type="ECO:0000256" key="11">
    <source>
        <dbReference type="ARBA" id="ARBA00023136"/>
    </source>
</evidence>
<feature type="binding site" evidence="16">
    <location>
        <position position="1001"/>
    </location>
    <ligand>
        <name>Mg(2+)</name>
        <dbReference type="ChEBI" id="CHEBI:18420"/>
    </ligand>
</feature>
<keyword evidence="4 17" id="KW-0812">Transmembrane</keyword>
<evidence type="ECO:0000256" key="6">
    <source>
        <dbReference type="ARBA" id="ARBA00022741"/>
    </source>
</evidence>